<proteinExistence type="predicted"/>
<dbReference type="Proteomes" id="UP000636800">
    <property type="component" value="Chromosome 10"/>
</dbReference>
<dbReference type="EMBL" id="JADCNL010000010">
    <property type="protein sequence ID" value="KAG0463789.1"/>
    <property type="molecule type" value="Genomic_DNA"/>
</dbReference>
<dbReference type="OrthoDB" id="754109at2759"/>
<evidence type="ECO:0000313" key="5">
    <source>
        <dbReference type="Proteomes" id="UP000639772"/>
    </source>
</evidence>
<dbReference type="PANTHER" id="PTHR37078">
    <property type="entry name" value="NODULE CYSTEINE-RICH (NCR) SECRETED PEPTIDE"/>
    <property type="match status" value="1"/>
</dbReference>
<gene>
    <name evidence="3" type="ORF">HPP92_019374</name>
    <name evidence="2" type="ORF">HPP92_019858</name>
</gene>
<dbReference type="Proteomes" id="UP000639772">
    <property type="component" value="Chromosome 10"/>
</dbReference>
<feature type="signal peptide" evidence="1">
    <location>
        <begin position="1"/>
        <end position="26"/>
    </location>
</feature>
<keyword evidence="1" id="KW-0732">Signal</keyword>
<reference evidence="4 5" key="1">
    <citation type="journal article" date="2020" name="Nat. Food">
        <title>A phased Vanilla planifolia genome enables genetic improvement of flavour and production.</title>
        <authorList>
            <person name="Hasing T."/>
            <person name="Tang H."/>
            <person name="Brym M."/>
            <person name="Khazi F."/>
            <person name="Huang T."/>
            <person name="Chambers A.H."/>
        </authorList>
    </citation>
    <scope>NUCLEOTIDE SEQUENCE [LARGE SCALE GENOMIC DNA]</scope>
    <source>
        <tissue evidence="3">Leaf</tissue>
    </source>
</reference>
<evidence type="ECO:0000256" key="1">
    <source>
        <dbReference type="SAM" id="SignalP"/>
    </source>
</evidence>
<dbReference type="PANTHER" id="PTHR37078:SF6">
    <property type="entry name" value="NODULE CYSTEINE-RICH (NCR) SECRETED PEPTIDE"/>
    <property type="match status" value="1"/>
</dbReference>
<evidence type="ECO:0000313" key="2">
    <source>
        <dbReference type="EMBL" id="KAG0463789.1"/>
    </source>
</evidence>
<evidence type="ECO:0000313" key="3">
    <source>
        <dbReference type="EMBL" id="KAG0465210.1"/>
    </source>
</evidence>
<accession>A0A835Q6P4</accession>
<dbReference type="AlphaFoldDB" id="A0A835Q6P4"/>
<evidence type="ECO:0000313" key="4">
    <source>
        <dbReference type="Proteomes" id="UP000636800"/>
    </source>
</evidence>
<protein>
    <submittedName>
        <fullName evidence="3">Uncharacterized protein</fullName>
    </submittedName>
</protein>
<dbReference type="EMBL" id="JADCNM010000010">
    <property type="protein sequence ID" value="KAG0465210.1"/>
    <property type="molecule type" value="Genomic_DNA"/>
</dbReference>
<organism evidence="3 5">
    <name type="scientific">Vanilla planifolia</name>
    <name type="common">Vanilla</name>
    <dbReference type="NCBI Taxonomy" id="51239"/>
    <lineage>
        <taxon>Eukaryota</taxon>
        <taxon>Viridiplantae</taxon>
        <taxon>Streptophyta</taxon>
        <taxon>Embryophyta</taxon>
        <taxon>Tracheophyta</taxon>
        <taxon>Spermatophyta</taxon>
        <taxon>Magnoliopsida</taxon>
        <taxon>Liliopsida</taxon>
        <taxon>Asparagales</taxon>
        <taxon>Orchidaceae</taxon>
        <taxon>Vanilloideae</taxon>
        <taxon>Vanilleae</taxon>
        <taxon>Vanilla</taxon>
    </lineage>
</organism>
<sequence>MDSKRVFCSVLLLFILHGQIFVAAEGRPISIVKQDGFLKEMQLLGLMCRCCDGNGSTECRSSWDSTCPKLDCRPWKFS</sequence>
<keyword evidence="4" id="KW-1185">Reference proteome</keyword>
<name>A0A835Q6P4_VANPL</name>
<comment type="caution">
    <text evidence="3">The sequence shown here is derived from an EMBL/GenBank/DDBJ whole genome shotgun (WGS) entry which is preliminary data.</text>
</comment>
<feature type="chain" id="PRO_5033642931" evidence="1">
    <location>
        <begin position="27"/>
        <end position="78"/>
    </location>
</feature>